<sequence length="519" mass="57017">MQMHTPTSSLCSRARPSCRCSRKSKADILQKRRKSTTSVNRCARKDLVVFASSDEQLRSVVITGASSGIGRAAAKDLAERGWHVFAGVRRKEDAAALQAEEPRITPLMIDVLDQSSISAAAEEVAEAVGERGLHGVVNCAGMALITPLEMIPSEEFNFVYDVNVTGALRTTQSFLPLIRAGQGRIVNIGSQAGTLAYPGFGAYNCSKFALEGFSDTLRMEMKHFGVEVCHVAPGAVKTAIWERGNENSNAIMAKVSSHEAASEYQELFRQCIAGAAKAESKGCSTEDTSAAIIHALEAYKPQTRYIVGKSARLMVPLRKFIPDRIFDMLVLGTLQKMSAQPRTNFAVNTQPCSTAPSVKEAAPRPRRRKKQDKADSDFSVVATVRLPATLPHATATLPLAEAVHTYFPPEDFPSISSAKKVVRRGEILVDGKRRKCNWRVEGGEILQRKQRMVSGARLDIEEVPPEWRLRVLYEDEHMAVVEKPPGISTVDTNGWTVQRLLPYFLRPTCAPGAIWRPRT</sequence>
<dbReference type="InterPro" id="IPR036291">
    <property type="entry name" value="NAD(P)-bd_dom_sf"/>
</dbReference>
<keyword evidence="1" id="KW-0694">RNA-binding</keyword>
<dbReference type="GO" id="GO:0016491">
    <property type="term" value="F:oxidoreductase activity"/>
    <property type="evidence" value="ECO:0007669"/>
    <property type="project" value="TreeGrafter"/>
</dbReference>
<proteinExistence type="predicted"/>
<dbReference type="InterPro" id="IPR020904">
    <property type="entry name" value="Sc_DH/Rdtase_CS"/>
</dbReference>
<organism evidence="3 4">
    <name type="scientific">Cymbomonas tetramitiformis</name>
    <dbReference type="NCBI Taxonomy" id="36881"/>
    <lineage>
        <taxon>Eukaryota</taxon>
        <taxon>Viridiplantae</taxon>
        <taxon>Chlorophyta</taxon>
        <taxon>Pyramimonadophyceae</taxon>
        <taxon>Pyramimonadales</taxon>
        <taxon>Pyramimonadaceae</taxon>
        <taxon>Cymbomonas</taxon>
    </lineage>
</organism>
<evidence type="ECO:0000313" key="4">
    <source>
        <dbReference type="Proteomes" id="UP001190700"/>
    </source>
</evidence>
<protein>
    <submittedName>
        <fullName evidence="3">Uncharacterized protein</fullName>
    </submittedName>
</protein>
<gene>
    <name evidence="3" type="ORF">CYMTET_45920</name>
</gene>
<evidence type="ECO:0000313" key="3">
    <source>
        <dbReference type="EMBL" id="KAK3244465.1"/>
    </source>
</evidence>
<name>A0AAE0EZ75_9CHLO</name>
<dbReference type="Gene3D" id="3.40.50.720">
    <property type="entry name" value="NAD(P)-binding Rossmann-like Domain"/>
    <property type="match status" value="1"/>
</dbReference>
<comment type="caution">
    <text evidence="3">The sequence shown here is derived from an EMBL/GenBank/DDBJ whole genome shotgun (WGS) entry which is preliminary data.</text>
</comment>
<keyword evidence="4" id="KW-1185">Reference proteome</keyword>
<dbReference type="Proteomes" id="UP001190700">
    <property type="component" value="Unassembled WGS sequence"/>
</dbReference>
<dbReference type="PANTHER" id="PTHR43313:SF1">
    <property type="entry name" value="3BETA-HYDROXYSTEROID DEHYDROGENASE DHS-16"/>
    <property type="match status" value="1"/>
</dbReference>
<feature type="non-terminal residue" evidence="3">
    <location>
        <position position="519"/>
    </location>
</feature>
<dbReference type="GO" id="GO:0003723">
    <property type="term" value="F:RNA binding"/>
    <property type="evidence" value="ECO:0007669"/>
    <property type="project" value="UniProtKB-KW"/>
</dbReference>
<feature type="region of interest" description="Disordered" evidence="2">
    <location>
        <begin position="347"/>
        <end position="376"/>
    </location>
</feature>
<dbReference type="InterPro" id="IPR002347">
    <property type="entry name" value="SDR_fam"/>
</dbReference>
<dbReference type="SUPFAM" id="SSF51735">
    <property type="entry name" value="NAD(P)-binding Rossmann-fold domains"/>
    <property type="match status" value="1"/>
</dbReference>
<dbReference type="GO" id="GO:0008202">
    <property type="term" value="P:steroid metabolic process"/>
    <property type="evidence" value="ECO:0007669"/>
    <property type="project" value="TreeGrafter"/>
</dbReference>
<dbReference type="CDD" id="cd05374">
    <property type="entry name" value="17beta-HSD-like_SDR_c"/>
    <property type="match status" value="1"/>
</dbReference>
<dbReference type="PROSITE" id="PS00061">
    <property type="entry name" value="ADH_SHORT"/>
    <property type="match status" value="1"/>
</dbReference>
<evidence type="ECO:0000256" key="2">
    <source>
        <dbReference type="SAM" id="MobiDB-lite"/>
    </source>
</evidence>
<dbReference type="EMBL" id="LGRX02031820">
    <property type="protein sequence ID" value="KAK3244465.1"/>
    <property type="molecule type" value="Genomic_DNA"/>
</dbReference>
<accession>A0AAE0EZ75</accession>
<dbReference type="PANTHER" id="PTHR43313">
    <property type="entry name" value="SHORT-CHAIN DEHYDROGENASE/REDUCTASE FAMILY 9C"/>
    <property type="match status" value="1"/>
</dbReference>
<feature type="compositionally biased region" description="Polar residues" evidence="2">
    <location>
        <begin position="347"/>
        <end position="356"/>
    </location>
</feature>
<evidence type="ECO:0000256" key="1">
    <source>
        <dbReference type="PROSITE-ProRule" id="PRU00182"/>
    </source>
</evidence>
<reference evidence="3 4" key="1">
    <citation type="journal article" date="2015" name="Genome Biol. Evol.">
        <title>Comparative Genomics of a Bacterivorous Green Alga Reveals Evolutionary Causalities and Consequences of Phago-Mixotrophic Mode of Nutrition.</title>
        <authorList>
            <person name="Burns J.A."/>
            <person name="Paasch A."/>
            <person name="Narechania A."/>
            <person name="Kim E."/>
        </authorList>
    </citation>
    <scope>NUCLEOTIDE SEQUENCE [LARGE SCALE GENOMIC DNA]</scope>
    <source>
        <strain evidence="3 4">PLY_AMNH</strain>
    </source>
</reference>
<dbReference type="PRINTS" id="PR00081">
    <property type="entry name" value="GDHRDH"/>
</dbReference>
<dbReference type="AlphaFoldDB" id="A0AAE0EZ75"/>
<dbReference type="Pfam" id="PF00106">
    <property type="entry name" value="adh_short"/>
    <property type="match status" value="1"/>
</dbReference>
<dbReference type="PROSITE" id="PS50889">
    <property type="entry name" value="S4"/>
    <property type="match status" value="1"/>
</dbReference>